<protein>
    <submittedName>
        <fullName evidence="2">Uncharacterized protein</fullName>
    </submittedName>
</protein>
<name>A0A225WK04_9STRA</name>
<gene>
    <name evidence="2" type="ORF">PHMEG_0008731</name>
</gene>
<evidence type="ECO:0000313" key="3">
    <source>
        <dbReference type="Proteomes" id="UP000198211"/>
    </source>
</evidence>
<feature type="signal peptide" evidence="1">
    <location>
        <begin position="1"/>
        <end position="19"/>
    </location>
</feature>
<organism evidence="2 3">
    <name type="scientific">Phytophthora megakarya</name>
    <dbReference type="NCBI Taxonomy" id="4795"/>
    <lineage>
        <taxon>Eukaryota</taxon>
        <taxon>Sar</taxon>
        <taxon>Stramenopiles</taxon>
        <taxon>Oomycota</taxon>
        <taxon>Peronosporomycetes</taxon>
        <taxon>Peronosporales</taxon>
        <taxon>Peronosporaceae</taxon>
        <taxon>Phytophthora</taxon>
    </lineage>
</organism>
<accession>A0A225WK04</accession>
<comment type="caution">
    <text evidence="2">The sequence shown here is derived from an EMBL/GenBank/DDBJ whole genome shotgun (WGS) entry which is preliminary data.</text>
</comment>
<evidence type="ECO:0000313" key="2">
    <source>
        <dbReference type="EMBL" id="OWZ17337.1"/>
    </source>
</evidence>
<keyword evidence="3" id="KW-1185">Reference proteome</keyword>
<dbReference type="OrthoDB" id="118307at2759"/>
<feature type="chain" id="PRO_5013008266" evidence="1">
    <location>
        <begin position="20"/>
        <end position="99"/>
    </location>
</feature>
<dbReference type="AlphaFoldDB" id="A0A225WK04"/>
<dbReference type="EMBL" id="NBNE01000771">
    <property type="protein sequence ID" value="OWZ17337.1"/>
    <property type="molecule type" value="Genomic_DNA"/>
</dbReference>
<proteinExistence type="predicted"/>
<sequence length="99" mass="10392">MKFLIAIAALATLLMPTHAALRQCAGTGSDGKYEGTGYLTADWTQAACTASGGSIDPNKKGNLKCCNVLDARQDDFNKSCKVQVGGKKFPDSHPTPQAC</sequence>
<evidence type="ECO:0000256" key="1">
    <source>
        <dbReference type="SAM" id="SignalP"/>
    </source>
</evidence>
<keyword evidence="1" id="KW-0732">Signal</keyword>
<dbReference type="Proteomes" id="UP000198211">
    <property type="component" value="Unassembled WGS sequence"/>
</dbReference>
<reference evidence="3" key="1">
    <citation type="submission" date="2017-03" db="EMBL/GenBank/DDBJ databases">
        <title>Phytopthora megakarya and P. palmivora, two closely related causual agents of cacao black pod achieved similar genome size and gene model numbers by different mechanisms.</title>
        <authorList>
            <person name="Ali S."/>
            <person name="Shao J."/>
            <person name="Larry D.J."/>
            <person name="Kronmiller B."/>
            <person name="Shen D."/>
            <person name="Strem M.D."/>
            <person name="Melnick R.L."/>
            <person name="Guiltinan M.J."/>
            <person name="Tyler B.M."/>
            <person name="Meinhardt L.W."/>
            <person name="Bailey B.A."/>
        </authorList>
    </citation>
    <scope>NUCLEOTIDE SEQUENCE [LARGE SCALE GENOMIC DNA]</scope>
    <source>
        <strain evidence="3">zdho120</strain>
    </source>
</reference>